<reference evidence="1" key="2">
    <citation type="journal article" date="2022" name="New Phytol.">
        <title>Evolutionary transition to the ectomycorrhizal habit in the genomes of a hyperdiverse lineage of mushroom-forming fungi.</title>
        <authorList>
            <person name="Looney B."/>
            <person name="Miyauchi S."/>
            <person name="Morin E."/>
            <person name="Drula E."/>
            <person name="Courty P.E."/>
            <person name="Kohler A."/>
            <person name="Kuo A."/>
            <person name="LaButti K."/>
            <person name="Pangilinan J."/>
            <person name="Lipzen A."/>
            <person name="Riley R."/>
            <person name="Andreopoulos W."/>
            <person name="He G."/>
            <person name="Johnson J."/>
            <person name="Nolan M."/>
            <person name="Tritt A."/>
            <person name="Barry K.W."/>
            <person name="Grigoriev I.V."/>
            <person name="Nagy L.G."/>
            <person name="Hibbett D."/>
            <person name="Henrissat B."/>
            <person name="Matheny P.B."/>
            <person name="Labbe J."/>
            <person name="Martin F.M."/>
        </authorList>
    </citation>
    <scope>NUCLEOTIDE SEQUENCE</scope>
    <source>
        <strain evidence="1">HHB10654</strain>
    </source>
</reference>
<reference evidence="1" key="1">
    <citation type="submission" date="2021-03" db="EMBL/GenBank/DDBJ databases">
        <authorList>
            <consortium name="DOE Joint Genome Institute"/>
            <person name="Ahrendt S."/>
            <person name="Looney B.P."/>
            <person name="Miyauchi S."/>
            <person name="Morin E."/>
            <person name="Drula E."/>
            <person name="Courty P.E."/>
            <person name="Chicoki N."/>
            <person name="Fauchery L."/>
            <person name="Kohler A."/>
            <person name="Kuo A."/>
            <person name="Labutti K."/>
            <person name="Pangilinan J."/>
            <person name="Lipzen A."/>
            <person name="Riley R."/>
            <person name="Andreopoulos W."/>
            <person name="He G."/>
            <person name="Johnson J."/>
            <person name="Barry K.W."/>
            <person name="Grigoriev I.V."/>
            <person name="Nagy L."/>
            <person name="Hibbett D."/>
            <person name="Henrissat B."/>
            <person name="Matheny P.B."/>
            <person name="Labbe J."/>
            <person name="Martin F."/>
        </authorList>
    </citation>
    <scope>NUCLEOTIDE SEQUENCE</scope>
    <source>
        <strain evidence="1">HHB10654</strain>
    </source>
</reference>
<gene>
    <name evidence="1" type="ORF">BV25DRAFT_1817344</name>
</gene>
<keyword evidence="2" id="KW-1185">Reference proteome</keyword>
<evidence type="ECO:0000313" key="2">
    <source>
        <dbReference type="Proteomes" id="UP000814140"/>
    </source>
</evidence>
<dbReference type="Proteomes" id="UP000814140">
    <property type="component" value="Unassembled WGS sequence"/>
</dbReference>
<protein>
    <submittedName>
        <fullName evidence="1">Uncharacterized protein</fullName>
    </submittedName>
</protein>
<name>A0ACB8TJ84_9AGAM</name>
<dbReference type="EMBL" id="MU277187">
    <property type="protein sequence ID" value="KAI0068499.1"/>
    <property type="molecule type" value="Genomic_DNA"/>
</dbReference>
<proteinExistence type="predicted"/>
<sequence>MQWGRRAYVGLREGDKIAVLSHSPVAIVRLEHTRRQETGAGAGAEIAVALPSTRPSWPRHSSGITLS</sequence>
<evidence type="ECO:0000313" key="1">
    <source>
        <dbReference type="EMBL" id="KAI0068499.1"/>
    </source>
</evidence>
<comment type="caution">
    <text evidence="1">The sequence shown here is derived from an EMBL/GenBank/DDBJ whole genome shotgun (WGS) entry which is preliminary data.</text>
</comment>
<organism evidence="1 2">
    <name type="scientific">Artomyces pyxidatus</name>
    <dbReference type="NCBI Taxonomy" id="48021"/>
    <lineage>
        <taxon>Eukaryota</taxon>
        <taxon>Fungi</taxon>
        <taxon>Dikarya</taxon>
        <taxon>Basidiomycota</taxon>
        <taxon>Agaricomycotina</taxon>
        <taxon>Agaricomycetes</taxon>
        <taxon>Russulales</taxon>
        <taxon>Auriscalpiaceae</taxon>
        <taxon>Artomyces</taxon>
    </lineage>
</organism>
<accession>A0ACB8TJ84</accession>